<feature type="transmembrane region" description="Helical" evidence="1">
    <location>
        <begin position="6"/>
        <end position="23"/>
    </location>
</feature>
<keyword evidence="1" id="KW-0812">Transmembrane</keyword>
<protein>
    <submittedName>
        <fullName evidence="3">DUF2108 domain-containing protein</fullName>
    </submittedName>
</protein>
<feature type="transmembrane region" description="Helical" evidence="1">
    <location>
        <begin position="55"/>
        <end position="76"/>
    </location>
</feature>
<evidence type="ECO:0000256" key="1">
    <source>
        <dbReference type="SAM" id="Phobius"/>
    </source>
</evidence>
<proteinExistence type="predicted"/>
<evidence type="ECO:0000313" key="4">
    <source>
        <dbReference type="Proteomes" id="UP000618343"/>
    </source>
</evidence>
<dbReference type="AlphaFoldDB" id="A0A832ZK81"/>
<gene>
    <name evidence="2" type="ORF">EYH15_01840</name>
    <name evidence="3" type="ORF">EYH21_01780</name>
</gene>
<dbReference type="Proteomes" id="UP000643554">
    <property type="component" value="Unassembled WGS sequence"/>
</dbReference>
<dbReference type="EMBL" id="DQUI01000030">
    <property type="protein sequence ID" value="HIP84219.1"/>
    <property type="molecule type" value="Genomic_DNA"/>
</dbReference>
<evidence type="ECO:0000313" key="3">
    <source>
        <dbReference type="EMBL" id="HIP91017.1"/>
    </source>
</evidence>
<organism evidence="3 4">
    <name type="scientific">Methanothermococcus okinawensis</name>
    <dbReference type="NCBI Taxonomy" id="155863"/>
    <lineage>
        <taxon>Archaea</taxon>
        <taxon>Methanobacteriati</taxon>
        <taxon>Methanobacteriota</taxon>
        <taxon>Methanomada group</taxon>
        <taxon>Methanococci</taxon>
        <taxon>Methanococcales</taxon>
        <taxon>Methanococcaceae</taxon>
        <taxon>Methanothermococcus</taxon>
    </lineage>
</organism>
<keyword evidence="1" id="KW-1133">Transmembrane helix</keyword>
<comment type="caution">
    <text evidence="3">The sequence shown here is derived from an EMBL/GenBank/DDBJ whole genome shotgun (WGS) entry which is preliminary data.</text>
</comment>
<accession>A0A832ZK81</accession>
<sequence>MELLPLVSIFCIVIGCIGVILNTHYLDKIIMLEFLTGGLIGLIVSFYYLDVAILTSIVEPVSTVILLLGSLKYIYIKRSRRRYSSKLPVLGK</sequence>
<dbReference type="Proteomes" id="UP000618343">
    <property type="component" value="Unassembled WGS sequence"/>
</dbReference>
<dbReference type="EMBL" id="DQUO01000017">
    <property type="protein sequence ID" value="HIP91017.1"/>
    <property type="molecule type" value="Genomic_DNA"/>
</dbReference>
<dbReference type="InterPro" id="IPR019213">
    <property type="entry name" value="EhaD-like"/>
</dbReference>
<reference evidence="3" key="1">
    <citation type="journal article" date="2020" name="ISME J.">
        <title>Gammaproteobacteria mediating utilization of methyl-, sulfur- and petroleum organic compounds in deep ocean hydrothermal plumes.</title>
        <authorList>
            <person name="Zhou Z."/>
            <person name="Liu Y."/>
            <person name="Pan J."/>
            <person name="Cron B.R."/>
            <person name="Toner B.M."/>
            <person name="Anantharaman K."/>
            <person name="Breier J.A."/>
            <person name="Dick G.J."/>
            <person name="Li M."/>
        </authorList>
    </citation>
    <scope>NUCLEOTIDE SEQUENCE</scope>
    <source>
        <strain evidence="2">SZUA-1453</strain>
        <strain evidence="3">SZUA-1471</strain>
    </source>
</reference>
<feature type="transmembrane region" description="Helical" evidence="1">
    <location>
        <begin position="30"/>
        <end position="49"/>
    </location>
</feature>
<dbReference type="Pfam" id="PF09881">
    <property type="entry name" value="EhaD"/>
    <property type="match status" value="1"/>
</dbReference>
<name>A0A832ZK81_9EURY</name>
<keyword evidence="1" id="KW-0472">Membrane</keyword>
<evidence type="ECO:0000313" key="2">
    <source>
        <dbReference type="EMBL" id="HIP84219.1"/>
    </source>
</evidence>